<feature type="compositionally biased region" description="Low complexity" evidence="5">
    <location>
        <begin position="161"/>
        <end position="174"/>
    </location>
</feature>
<protein>
    <submittedName>
        <fullName evidence="8">Guanylate-binding 4</fullName>
    </submittedName>
</protein>
<feature type="region of interest" description="Disordered" evidence="5">
    <location>
        <begin position="731"/>
        <end position="752"/>
    </location>
</feature>
<dbReference type="SUPFAM" id="SSF52540">
    <property type="entry name" value="P-loop containing nucleoside triphosphate hydrolases"/>
    <property type="match status" value="1"/>
</dbReference>
<dbReference type="SUPFAM" id="SSF48340">
    <property type="entry name" value="Interferon-induced guanylate-binding protein 1 (GBP1), C-terminal domain"/>
    <property type="match status" value="1"/>
</dbReference>
<keyword evidence="1" id="KW-0547">Nucleotide-binding</keyword>
<dbReference type="PANTHER" id="PTHR10751">
    <property type="entry name" value="GUANYLATE BINDING PROTEIN"/>
    <property type="match status" value="1"/>
</dbReference>
<keyword evidence="2" id="KW-0378">Hydrolase</keyword>
<dbReference type="InterPro" id="IPR027417">
    <property type="entry name" value="P-loop_NTPase"/>
</dbReference>
<comment type="caution">
    <text evidence="8">The sequence shown here is derived from an EMBL/GenBank/DDBJ whole genome shotgun (WGS) entry which is preliminary data.</text>
</comment>
<proteinExistence type="inferred from homology"/>
<dbReference type="Pfam" id="PF02841">
    <property type="entry name" value="GBP_C"/>
    <property type="match status" value="1"/>
</dbReference>
<dbReference type="Pfam" id="PF02263">
    <property type="entry name" value="GBP"/>
    <property type="match status" value="1"/>
</dbReference>
<dbReference type="InterPro" id="IPR030386">
    <property type="entry name" value="G_GB1_RHD3_dom"/>
</dbReference>
<evidence type="ECO:0000313" key="9">
    <source>
        <dbReference type="Proteomes" id="UP000239899"/>
    </source>
</evidence>
<evidence type="ECO:0000256" key="1">
    <source>
        <dbReference type="ARBA" id="ARBA00022741"/>
    </source>
</evidence>
<gene>
    <name evidence="8" type="ORF">C2E21_4800</name>
</gene>
<dbReference type="InterPro" id="IPR036543">
    <property type="entry name" value="Guanylate-bd_C_sf"/>
</dbReference>
<feature type="region of interest" description="Disordered" evidence="5">
    <location>
        <begin position="158"/>
        <end position="184"/>
    </location>
</feature>
<organism evidence="8 9">
    <name type="scientific">Chlorella sorokiniana</name>
    <name type="common">Freshwater green alga</name>
    <dbReference type="NCBI Taxonomy" id="3076"/>
    <lineage>
        <taxon>Eukaryota</taxon>
        <taxon>Viridiplantae</taxon>
        <taxon>Chlorophyta</taxon>
        <taxon>core chlorophytes</taxon>
        <taxon>Trebouxiophyceae</taxon>
        <taxon>Chlorellales</taxon>
        <taxon>Chlorellaceae</taxon>
        <taxon>Chlorella clade</taxon>
        <taxon>Chlorella</taxon>
    </lineage>
</organism>
<accession>A0A2P6TR14</accession>
<evidence type="ECO:0000256" key="5">
    <source>
        <dbReference type="SAM" id="MobiDB-lite"/>
    </source>
</evidence>
<dbReference type="OrthoDB" id="7788754at2759"/>
<sequence>MAPSCVLLVDIADPAVLGAARQALQHLGTTLCLRPAPAAGAAVLGLCNLAQPPQAAKPMLQVRCRPGPFVLRDFHAATVRLVTSSAGVSATLAAAALQQLVDLVARDPACGPAGSERTVLYLTDKAGYEPDEFRTCLEVGRSKGVRVELVLLCAQPEGDAEPPGGSSGAAAAGPQSNNNTAAGSSGDGALEALAAAWSAAEAAFPHLSVSLVPHASNISLDQLAGTLLQRFAGQQRLTVNLQFKQPLVGSIRALQLSCQAEVQPLVQSVRHAALCPCHRTPAAWVSGAAACCAVTGAPLDSRQCGRDERTVQVGGHPGGALHLPAPFNIGTAGGGSSTAAALNVVARVKADQASPTLLFGTPLVLTTAPAAAAGQAAGEGQRFKVVHDGEMAGVSTQQLLDLLCSSLSASSEALLATCTTDLESGAAGLFRLHYLLLPCATAGQPPALCAKRVACAEELVPPLLAAAPEVPGGTAPLPPAVAEAVTGQLGRVPLEARLDPLALSSRCSDTVEMLVRESVPLPKPQMPAASVPAAAAAPVPAALAAVLLSIFAAAAARQHPDDTAAAFERRPFAVVQPMADHSKLEVQKEGLDVLRRIQGTVCPVAVIGPYRSGKSFTLNQLLGVGCEEGFGVGHTRLTQTKGVWLWGEPVPAKLPSGETTHLLFIDTEGFESTGKADIYDDRIFALSALISQVLIYNLPESIRESDLEKLSFAVELGKAFFSSEAAKQQDADSGAATDGGSTAAAAAAGAGGGEPLPIQPGNMIWLIQRDFLQGKTLDQTLREALQPVPNPHNDGGITQLNRIRESLRLIAANSTAVGLPQPHLDRTRLCELGDSAFEPAYLEKREGLKALLRALAAPKVVQGHSLDGPALADLIQRVVEGLNDRDIPTAGSLVEYFNRELVQSCKDVYIRSLERQHLPVHDSALAEAHEAARAAAFAKFDKERFGSSLEALRAALQAAVDREYSARKAANANASSATCERAEMACEEVLDREARQHLPSSGRFKARYDKCRAKFAAVCVGPALARNEERLDKAWARESARFQRDYNDRLLNGLVILSLVAIIAFRFVVRMQLGETAGWISFAFLQIYPRTFIGDQSMYDKSGWHLLVRGWEAAVYNPVMDLERVGVPLLILTAAAAVTRRWWLPRVQAWQRRRRLKHHRGLDRDLNV</sequence>
<dbReference type="AlphaFoldDB" id="A0A2P6TR14"/>
<comment type="similarity">
    <text evidence="4">Belongs to the TRAFAC class dynamin-like GTPase superfamily. GB1/RHD3 GTPase family.</text>
</comment>
<feature type="domain" description="GB1/RHD3-type G" evidence="7">
    <location>
        <begin position="598"/>
        <end position="718"/>
    </location>
</feature>
<keyword evidence="3" id="KW-0342">GTP-binding</keyword>
<keyword evidence="6" id="KW-0812">Transmembrane</keyword>
<dbReference type="GO" id="GO:0005525">
    <property type="term" value="F:GTP binding"/>
    <property type="evidence" value="ECO:0007669"/>
    <property type="project" value="UniProtKB-KW"/>
</dbReference>
<evidence type="ECO:0000256" key="2">
    <source>
        <dbReference type="ARBA" id="ARBA00022801"/>
    </source>
</evidence>
<feature type="compositionally biased region" description="Low complexity" evidence="5">
    <location>
        <begin position="731"/>
        <end position="748"/>
    </location>
</feature>
<name>A0A2P6TR14_CHLSO</name>
<dbReference type="InterPro" id="IPR003191">
    <property type="entry name" value="Guanylate-bd/ATL_C"/>
</dbReference>
<keyword evidence="6" id="KW-1133">Transmembrane helix</keyword>
<evidence type="ECO:0000256" key="6">
    <source>
        <dbReference type="SAM" id="Phobius"/>
    </source>
</evidence>
<dbReference type="Gene3D" id="3.40.50.300">
    <property type="entry name" value="P-loop containing nucleotide triphosphate hydrolases"/>
    <property type="match status" value="1"/>
</dbReference>
<feature type="transmembrane region" description="Helical" evidence="6">
    <location>
        <begin position="1125"/>
        <end position="1144"/>
    </location>
</feature>
<dbReference type="PROSITE" id="PS51715">
    <property type="entry name" value="G_GB1_RHD3"/>
    <property type="match status" value="1"/>
</dbReference>
<dbReference type="Gene3D" id="1.20.1000.10">
    <property type="entry name" value="Guanylate-binding protein, C-terminal domain"/>
    <property type="match status" value="1"/>
</dbReference>
<keyword evidence="6" id="KW-0472">Membrane</keyword>
<dbReference type="InterPro" id="IPR015894">
    <property type="entry name" value="Guanylate-bd_N"/>
</dbReference>
<feature type="transmembrane region" description="Helical" evidence="6">
    <location>
        <begin position="1050"/>
        <end position="1069"/>
    </location>
</feature>
<dbReference type="GO" id="GO:0003924">
    <property type="term" value="F:GTPase activity"/>
    <property type="evidence" value="ECO:0007669"/>
    <property type="project" value="InterPro"/>
</dbReference>
<dbReference type="Proteomes" id="UP000239899">
    <property type="component" value="Unassembled WGS sequence"/>
</dbReference>
<evidence type="ECO:0000313" key="8">
    <source>
        <dbReference type="EMBL" id="PRW56497.1"/>
    </source>
</evidence>
<keyword evidence="9" id="KW-1185">Reference proteome</keyword>
<reference evidence="8 9" key="1">
    <citation type="journal article" date="2018" name="Plant J.">
        <title>Genome sequences of Chlorella sorokiniana UTEX 1602 and Micractinium conductrix SAG 241.80: implications to maltose excretion by a green alga.</title>
        <authorList>
            <person name="Arriola M.B."/>
            <person name="Velmurugan N."/>
            <person name="Zhang Y."/>
            <person name="Plunkett M.H."/>
            <person name="Hondzo H."/>
            <person name="Barney B.M."/>
        </authorList>
    </citation>
    <scope>NUCLEOTIDE SEQUENCE [LARGE SCALE GENOMIC DNA]</scope>
    <source>
        <strain evidence="9">UTEX 1602</strain>
    </source>
</reference>
<evidence type="ECO:0000256" key="3">
    <source>
        <dbReference type="ARBA" id="ARBA00023134"/>
    </source>
</evidence>
<evidence type="ECO:0000256" key="4">
    <source>
        <dbReference type="PROSITE-ProRule" id="PRU01052"/>
    </source>
</evidence>
<evidence type="ECO:0000259" key="7">
    <source>
        <dbReference type="PROSITE" id="PS51715"/>
    </source>
</evidence>
<dbReference type="EMBL" id="LHPG02000008">
    <property type="protein sequence ID" value="PRW56497.1"/>
    <property type="molecule type" value="Genomic_DNA"/>
</dbReference>